<dbReference type="GO" id="GO:0004674">
    <property type="term" value="F:protein serine/threonine kinase activity"/>
    <property type="evidence" value="ECO:0007669"/>
    <property type="project" value="UniProtKB-KW"/>
</dbReference>
<feature type="domain" description="AGC-kinase C-terminal" evidence="14">
    <location>
        <begin position="599"/>
        <end position="688"/>
    </location>
</feature>
<keyword evidence="6" id="KW-0418">Kinase</keyword>
<dbReference type="STRING" id="747676.F4RY74"/>
<dbReference type="PROSITE" id="PS51285">
    <property type="entry name" value="AGC_KINASE_CTER"/>
    <property type="match status" value="1"/>
</dbReference>
<protein>
    <recommendedName>
        <fullName evidence="1">non-specific serine/threonine protein kinase</fullName>
        <ecNumber evidence="1">2.7.11.1</ecNumber>
    </recommendedName>
</protein>
<dbReference type="Gene3D" id="3.30.200.20">
    <property type="entry name" value="Phosphorylase Kinase, domain 1"/>
    <property type="match status" value="2"/>
</dbReference>
<sequence>MIGKPEMMRHICHASDVEQAEEILQRWKTEQVGKLPEPGWVTPIKVISRQKAAEAQARGIGEIFSQMEEAGLKKGSLKVVNGMPTSDSQSSIKSNILEALGSPLTQPIQLDRILKDEELDDDEAQRTMIVHPDRSRPLMDFSEPIGRSGSESRPSSPSGLKNVPEDEAIEETGTRSFIPSLQTVEKAVAAKVFFEQHYSEQNNIRMAWVLSETNYLREIRSRVGMNSFIKLKTIGHGAFGVVSLVKEKHTGELLAMKQLKKSDMLRKGQEGHVRAERDLMSLASSSSKWIVRLIYSFQDLDHLYLVMEYMIGGDMLNLLIEKDKFSEEMSKFYIAEMILAIEEAHRLGFIHRDIKPDNFLFDRDGHLKITDFGLATDFHWAHDGAYYDHQRLVLLHKHGIDLEDGLPEIRKHDQAYFVRDILRNESDLNQTEFPTSYSDRVLTIRDRNRKKLAFSVVGTNNYMAPEVLKSTGYDEACDWWSMGVILFEMLFGYAPFMARSRQITRTKIIQWRSTLQFPNEPDVSNQAKDFIQSLICDRADRLGSRGIPISSSLHSSRPTSFYNSVSKKFQDGISTQTFSGPSSAMKDGANQIRAHPWFSNIDFDTIHLQTPPFVPEISDETDTRYFEEDIDDHPLEVPGLKVNEGNDVQTRDPLLGDKTHGAQLLETRKSHAFVGYTFKGPKRTVFDPRRGVILDSGFMRPDAPDLKLEESDQLEGHGSLESDLKEDLKSCFDTQALNTNHIDEDDDEGDQRKFSRINKIRSMSF</sequence>
<dbReference type="HOGENOM" id="CLU_000288_67_3_1"/>
<evidence type="ECO:0000256" key="6">
    <source>
        <dbReference type="ARBA" id="ARBA00022777"/>
    </source>
</evidence>
<keyword evidence="4" id="KW-0808">Transferase</keyword>
<evidence type="ECO:0000313" key="15">
    <source>
        <dbReference type="EMBL" id="EGG02687.1"/>
    </source>
</evidence>
<dbReference type="GO" id="GO:0005524">
    <property type="term" value="F:ATP binding"/>
    <property type="evidence" value="ECO:0007669"/>
    <property type="project" value="UniProtKB-UniRule"/>
</dbReference>
<dbReference type="InterPro" id="IPR000719">
    <property type="entry name" value="Prot_kinase_dom"/>
</dbReference>
<proteinExistence type="inferred from homology"/>
<dbReference type="GeneID" id="18935822"/>
<evidence type="ECO:0000256" key="5">
    <source>
        <dbReference type="ARBA" id="ARBA00022741"/>
    </source>
</evidence>
<evidence type="ECO:0000259" key="14">
    <source>
        <dbReference type="PROSITE" id="PS51285"/>
    </source>
</evidence>
<evidence type="ECO:0000313" key="16">
    <source>
        <dbReference type="Proteomes" id="UP000001072"/>
    </source>
</evidence>
<dbReference type="InterPro" id="IPR050839">
    <property type="entry name" value="Rho-assoc_Ser/Thr_Kinase"/>
</dbReference>
<dbReference type="InterPro" id="IPR011009">
    <property type="entry name" value="Kinase-like_dom_sf"/>
</dbReference>
<dbReference type="InParanoid" id="F4RY74"/>
<dbReference type="SMART" id="SM00133">
    <property type="entry name" value="S_TK_X"/>
    <property type="match status" value="1"/>
</dbReference>
<dbReference type="eggNOG" id="KOG0608">
    <property type="taxonomic scope" value="Eukaryota"/>
</dbReference>
<comment type="catalytic activity">
    <reaction evidence="9">
        <text>L-threonyl-[protein] + ATP = O-phospho-L-threonyl-[protein] + ADP + H(+)</text>
        <dbReference type="Rhea" id="RHEA:46608"/>
        <dbReference type="Rhea" id="RHEA-COMP:11060"/>
        <dbReference type="Rhea" id="RHEA-COMP:11605"/>
        <dbReference type="ChEBI" id="CHEBI:15378"/>
        <dbReference type="ChEBI" id="CHEBI:30013"/>
        <dbReference type="ChEBI" id="CHEBI:30616"/>
        <dbReference type="ChEBI" id="CHEBI:61977"/>
        <dbReference type="ChEBI" id="CHEBI:456216"/>
        <dbReference type="EC" id="2.7.11.1"/>
    </reaction>
</comment>
<comment type="catalytic activity">
    <reaction evidence="10">
        <text>L-seryl-[protein] + ATP = O-phospho-L-seryl-[protein] + ADP + H(+)</text>
        <dbReference type="Rhea" id="RHEA:17989"/>
        <dbReference type="Rhea" id="RHEA-COMP:9863"/>
        <dbReference type="Rhea" id="RHEA-COMP:11604"/>
        <dbReference type="ChEBI" id="CHEBI:15378"/>
        <dbReference type="ChEBI" id="CHEBI:29999"/>
        <dbReference type="ChEBI" id="CHEBI:30616"/>
        <dbReference type="ChEBI" id="CHEBI:83421"/>
        <dbReference type="ChEBI" id="CHEBI:456216"/>
        <dbReference type="EC" id="2.7.11.1"/>
    </reaction>
</comment>
<dbReference type="SUPFAM" id="SSF56112">
    <property type="entry name" value="Protein kinase-like (PK-like)"/>
    <property type="match status" value="1"/>
</dbReference>
<dbReference type="FunFam" id="3.30.200.20:FF:000192">
    <property type="entry name" value="Serine/threonine-protein kinase cot-1"/>
    <property type="match status" value="1"/>
</dbReference>
<feature type="binding site" evidence="11">
    <location>
        <position position="257"/>
    </location>
    <ligand>
        <name>ATP</name>
        <dbReference type="ChEBI" id="CHEBI:30616"/>
    </ligand>
</feature>
<evidence type="ECO:0000256" key="2">
    <source>
        <dbReference type="ARBA" id="ARBA00022527"/>
    </source>
</evidence>
<dbReference type="InterPro" id="IPR008271">
    <property type="entry name" value="Ser/Thr_kinase_AS"/>
</dbReference>
<name>F4RY74_MELLP</name>
<feature type="region of interest" description="Disordered" evidence="12">
    <location>
        <begin position="701"/>
        <end position="720"/>
    </location>
</feature>
<organism evidence="16">
    <name type="scientific">Melampsora larici-populina (strain 98AG31 / pathotype 3-4-7)</name>
    <name type="common">Poplar leaf rust fungus</name>
    <dbReference type="NCBI Taxonomy" id="747676"/>
    <lineage>
        <taxon>Eukaryota</taxon>
        <taxon>Fungi</taxon>
        <taxon>Dikarya</taxon>
        <taxon>Basidiomycota</taxon>
        <taxon>Pucciniomycotina</taxon>
        <taxon>Pucciniomycetes</taxon>
        <taxon>Pucciniales</taxon>
        <taxon>Melampsoraceae</taxon>
        <taxon>Melampsora</taxon>
    </lineage>
</organism>
<gene>
    <name evidence="15" type="ORF">MELLADRAFT_91210</name>
</gene>
<evidence type="ECO:0000256" key="12">
    <source>
        <dbReference type="SAM" id="MobiDB-lite"/>
    </source>
</evidence>
<dbReference type="EC" id="2.7.11.1" evidence="1"/>
<dbReference type="CDD" id="cd05573">
    <property type="entry name" value="STKc_ROCK_NDR_like"/>
    <property type="match status" value="1"/>
</dbReference>
<dbReference type="InterPro" id="IPR000961">
    <property type="entry name" value="AGC-kinase_C"/>
</dbReference>
<dbReference type="Gene3D" id="1.10.510.10">
    <property type="entry name" value="Transferase(Phosphotransferase) domain 1"/>
    <property type="match status" value="3"/>
</dbReference>
<keyword evidence="5 11" id="KW-0547">Nucleotide-binding</keyword>
<dbReference type="PROSITE" id="PS50011">
    <property type="entry name" value="PROTEIN_KINASE_DOM"/>
    <property type="match status" value="1"/>
</dbReference>
<evidence type="ECO:0000256" key="1">
    <source>
        <dbReference type="ARBA" id="ARBA00012513"/>
    </source>
</evidence>
<dbReference type="PROSITE" id="PS00108">
    <property type="entry name" value="PROTEIN_KINASE_ST"/>
    <property type="match status" value="1"/>
</dbReference>
<comment type="similarity">
    <text evidence="8">Belongs to the protein kinase superfamily. STE Ser/Thr protein kinase family. COT1 subfamily.</text>
</comment>
<feature type="compositionally biased region" description="Basic and acidic residues" evidence="12">
    <location>
        <begin position="702"/>
        <end position="720"/>
    </location>
</feature>
<dbReference type="PROSITE" id="PS00107">
    <property type="entry name" value="PROTEIN_KINASE_ATP"/>
    <property type="match status" value="1"/>
</dbReference>
<keyword evidence="3" id="KW-0597">Phosphoprotein</keyword>
<dbReference type="RefSeq" id="XP_007414089.1">
    <property type="nucleotide sequence ID" value="XM_007414027.1"/>
</dbReference>
<dbReference type="AlphaFoldDB" id="F4RY74"/>
<dbReference type="PANTHER" id="PTHR22988">
    <property type="entry name" value="MYOTONIC DYSTROPHY S/T KINASE-RELATED"/>
    <property type="match status" value="1"/>
</dbReference>
<evidence type="ECO:0000259" key="13">
    <source>
        <dbReference type="PROSITE" id="PS50011"/>
    </source>
</evidence>
<evidence type="ECO:0000256" key="11">
    <source>
        <dbReference type="PROSITE-ProRule" id="PRU10141"/>
    </source>
</evidence>
<dbReference type="Pfam" id="PF00069">
    <property type="entry name" value="Pkinase"/>
    <property type="match status" value="2"/>
</dbReference>
<feature type="region of interest" description="Disordered" evidence="12">
    <location>
        <begin position="134"/>
        <end position="163"/>
    </location>
</feature>
<keyword evidence="16" id="KW-1185">Reference proteome</keyword>
<evidence type="ECO:0000256" key="4">
    <source>
        <dbReference type="ARBA" id="ARBA00022679"/>
    </source>
</evidence>
<dbReference type="OrthoDB" id="3638488at2759"/>
<keyword evidence="2" id="KW-0723">Serine/threonine-protein kinase</keyword>
<dbReference type="FunFam" id="1.10.510.10:FF:000024">
    <property type="entry name" value="Probable serine/threonine-protein kinase cot-1"/>
    <property type="match status" value="1"/>
</dbReference>
<dbReference type="EMBL" id="GL883129">
    <property type="protein sequence ID" value="EGG02687.1"/>
    <property type="molecule type" value="Genomic_DNA"/>
</dbReference>
<dbReference type="KEGG" id="mlr:MELLADRAFT_91210"/>
<evidence type="ECO:0000256" key="7">
    <source>
        <dbReference type="ARBA" id="ARBA00022840"/>
    </source>
</evidence>
<keyword evidence="7 11" id="KW-0067">ATP-binding</keyword>
<feature type="compositionally biased region" description="Low complexity" evidence="12">
    <location>
        <begin position="146"/>
        <end position="159"/>
    </location>
</feature>
<evidence type="ECO:0000256" key="3">
    <source>
        <dbReference type="ARBA" id="ARBA00022553"/>
    </source>
</evidence>
<dbReference type="GO" id="GO:0007010">
    <property type="term" value="P:cytoskeleton organization"/>
    <property type="evidence" value="ECO:0007669"/>
    <property type="project" value="UniProtKB-ARBA"/>
</dbReference>
<evidence type="ECO:0000256" key="9">
    <source>
        <dbReference type="ARBA" id="ARBA00047899"/>
    </source>
</evidence>
<evidence type="ECO:0000256" key="10">
    <source>
        <dbReference type="ARBA" id="ARBA00048679"/>
    </source>
</evidence>
<evidence type="ECO:0000256" key="8">
    <source>
        <dbReference type="ARBA" id="ARBA00038271"/>
    </source>
</evidence>
<feature type="domain" description="Protein kinase" evidence="13">
    <location>
        <begin position="228"/>
        <end position="562"/>
    </location>
</feature>
<dbReference type="InterPro" id="IPR017441">
    <property type="entry name" value="Protein_kinase_ATP_BS"/>
</dbReference>
<dbReference type="Proteomes" id="UP000001072">
    <property type="component" value="Unassembled WGS sequence"/>
</dbReference>
<reference evidence="16" key="1">
    <citation type="journal article" date="2011" name="Proc. Natl. Acad. Sci. U.S.A.">
        <title>Obligate biotrophy features unraveled by the genomic analysis of rust fungi.</title>
        <authorList>
            <person name="Duplessis S."/>
            <person name="Cuomo C.A."/>
            <person name="Lin Y.-C."/>
            <person name="Aerts A."/>
            <person name="Tisserant E."/>
            <person name="Veneault-Fourrey C."/>
            <person name="Joly D.L."/>
            <person name="Hacquard S."/>
            <person name="Amselem J."/>
            <person name="Cantarel B.L."/>
            <person name="Chiu R."/>
            <person name="Coutinho P.M."/>
            <person name="Feau N."/>
            <person name="Field M."/>
            <person name="Frey P."/>
            <person name="Gelhaye E."/>
            <person name="Goldberg J."/>
            <person name="Grabherr M.G."/>
            <person name="Kodira C.D."/>
            <person name="Kohler A."/>
            <person name="Kuees U."/>
            <person name="Lindquist E.A."/>
            <person name="Lucas S.M."/>
            <person name="Mago R."/>
            <person name="Mauceli E."/>
            <person name="Morin E."/>
            <person name="Murat C."/>
            <person name="Pangilinan J.L."/>
            <person name="Park R."/>
            <person name="Pearson M."/>
            <person name="Quesneville H."/>
            <person name="Rouhier N."/>
            <person name="Sakthikumar S."/>
            <person name="Salamov A.A."/>
            <person name="Schmutz J."/>
            <person name="Selles B."/>
            <person name="Shapiro H."/>
            <person name="Tanguay P."/>
            <person name="Tuskan G.A."/>
            <person name="Henrissat B."/>
            <person name="Van de Peer Y."/>
            <person name="Rouze P."/>
            <person name="Ellis J.G."/>
            <person name="Dodds P.N."/>
            <person name="Schein J.E."/>
            <person name="Zhong S."/>
            <person name="Hamelin R.C."/>
            <person name="Grigoriev I.V."/>
            <person name="Szabo L.J."/>
            <person name="Martin F."/>
        </authorList>
    </citation>
    <scope>NUCLEOTIDE SEQUENCE [LARGE SCALE GENOMIC DNA]</scope>
    <source>
        <strain evidence="16">98AG31 / pathotype 3-4-7</strain>
    </source>
</reference>
<accession>F4RY74</accession>
<dbReference type="VEuPathDB" id="FungiDB:MELLADRAFT_91210"/>
<dbReference type="SMART" id="SM00220">
    <property type="entry name" value="S_TKc"/>
    <property type="match status" value="1"/>
</dbReference>